<dbReference type="InterPro" id="IPR032805">
    <property type="entry name" value="Wax_synthase_dom"/>
</dbReference>
<evidence type="ECO:0000256" key="9">
    <source>
        <dbReference type="SAM" id="SignalP"/>
    </source>
</evidence>
<feature type="transmembrane region" description="Helical" evidence="8">
    <location>
        <begin position="199"/>
        <end position="216"/>
    </location>
</feature>
<evidence type="ECO:0000313" key="12">
    <source>
        <dbReference type="Proteomes" id="UP001215598"/>
    </source>
</evidence>
<organism evidence="11 12">
    <name type="scientific">Mycena metata</name>
    <dbReference type="NCBI Taxonomy" id="1033252"/>
    <lineage>
        <taxon>Eukaryota</taxon>
        <taxon>Fungi</taxon>
        <taxon>Dikarya</taxon>
        <taxon>Basidiomycota</taxon>
        <taxon>Agaricomycotina</taxon>
        <taxon>Agaricomycetes</taxon>
        <taxon>Agaricomycetidae</taxon>
        <taxon>Agaricales</taxon>
        <taxon>Marasmiineae</taxon>
        <taxon>Mycenaceae</taxon>
        <taxon>Mycena</taxon>
    </lineage>
</organism>
<evidence type="ECO:0000256" key="7">
    <source>
        <dbReference type="ARBA" id="ARBA00023136"/>
    </source>
</evidence>
<dbReference type="Pfam" id="PF13813">
    <property type="entry name" value="MBOAT_2"/>
    <property type="match status" value="1"/>
</dbReference>
<dbReference type="GO" id="GO:0008374">
    <property type="term" value="F:O-acyltransferase activity"/>
    <property type="evidence" value="ECO:0007669"/>
    <property type="project" value="InterPro"/>
</dbReference>
<evidence type="ECO:0000256" key="1">
    <source>
        <dbReference type="ARBA" id="ARBA00004141"/>
    </source>
</evidence>
<keyword evidence="6 8" id="KW-1133">Transmembrane helix</keyword>
<feature type="chain" id="PRO_5042157186" evidence="9">
    <location>
        <begin position="33"/>
        <end position="344"/>
    </location>
</feature>
<dbReference type="AlphaFoldDB" id="A0AAD7KEP1"/>
<evidence type="ECO:0000259" key="10">
    <source>
        <dbReference type="Pfam" id="PF13813"/>
    </source>
</evidence>
<accession>A0AAD7KEP1</accession>
<evidence type="ECO:0000256" key="3">
    <source>
        <dbReference type="ARBA" id="ARBA00007282"/>
    </source>
</evidence>
<comment type="subcellular location">
    <subcellularLocation>
        <location evidence="1">Membrane</location>
        <topology evidence="1">Multi-pass membrane protein</topology>
    </subcellularLocation>
</comment>
<evidence type="ECO:0000256" key="6">
    <source>
        <dbReference type="ARBA" id="ARBA00022989"/>
    </source>
</evidence>
<comment type="caution">
    <text evidence="11">The sequence shown here is derived from an EMBL/GenBank/DDBJ whole genome shotgun (WGS) entry which is preliminary data.</text>
</comment>
<evidence type="ECO:0000313" key="11">
    <source>
        <dbReference type="EMBL" id="KAJ7784148.1"/>
    </source>
</evidence>
<keyword evidence="12" id="KW-1185">Reference proteome</keyword>
<comment type="pathway">
    <text evidence="2">Secondary metabolite biosynthesis.</text>
</comment>
<dbReference type="Proteomes" id="UP001215598">
    <property type="component" value="Unassembled WGS sequence"/>
</dbReference>
<protein>
    <submittedName>
        <fullName evidence="11">Membrane bound O-acyl transferase family-domain-containing protein</fullName>
    </submittedName>
</protein>
<feature type="non-terminal residue" evidence="11">
    <location>
        <position position="344"/>
    </location>
</feature>
<feature type="non-terminal residue" evidence="11">
    <location>
        <position position="1"/>
    </location>
</feature>
<feature type="transmembrane region" description="Helical" evidence="8">
    <location>
        <begin position="44"/>
        <end position="60"/>
    </location>
</feature>
<feature type="signal peptide" evidence="9">
    <location>
        <begin position="1"/>
        <end position="32"/>
    </location>
</feature>
<sequence length="344" mass="39284">LLALTVKPSPYRRLLFLPLLLMSPYLLSLTTGDSTMDYCVATGWFTYFFAASDFILLTDVQRELRMVDQRADQPIERASLRRRIEWALKLLTTSTGVGWEHQPRYLLRPSPSIPRRIFVRDQLLQALLAGATFEAVNYYFQTRHPSLYAGGPSLTSSGWLWRYQIVLAWGVPLAAVSVCLQSLSAAYSVGTGALGPQDWPPFMGSLALAWSVRNFWGRTWHQTMRRFLSAHGKFVAHKVLRLQPGTKASAYTQLYVAFFVSGTMHYLPDYMALRHWGGGALKFFLLQAVAITLEECVFQRVGRRLGIAAGWKWRLVGYFWVWSWFAFCLPIWQDPLVHAGVFEE</sequence>
<gene>
    <name evidence="11" type="ORF">B0H16DRAFT_1250132</name>
</gene>
<feature type="domain" description="Wax synthase" evidence="10">
    <location>
        <begin position="199"/>
        <end position="286"/>
    </location>
</feature>
<dbReference type="GO" id="GO:0016020">
    <property type="term" value="C:membrane"/>
    <property type="evidence" value="ECO:0007669"/>
    <property type="project" value="UniProtKB-SubCell"/>
</dbReference>
<keyword evidence="9" id="KW-0732">Signal</keyword>
<dbReference type="InterPro" id="IPR044851">
    <property type="entry name" value="Wax_synthase"/>
</dbReference>
<dbReference type="GO" id="GO:0006629">
    <property type="term" value="P:lipid metabolic process"/>
    <property type="evidence" value="ECO:0007669"/>
    <property type="project" value="InterPro"/>
</dbReference>
<reference evidence="11" key="1">
    <citation type="submission" date="2023-03" db="EMBL/GenBank/DDBJ databases">
        <title>Massive genome expansion in bonnet fungi (Mycena s.s.) driven by repeated elements and novel gene families across ecological guilds.</title>
        <authorList>
            <consortium name="Lawrence Berkeley National Laboratory"/>
            <person name="Harder C.B."/>
            <person name="Miyauchi S."/>
            <person name="Viragh M."/>
            <person name="Kuo A."/>
            <person name="Thoen E."/>
            <person name="Andreopoulos B."/>
            <person name="Lu D."/>
            <person name="Skrede I."/>
            <person name="Drula E."/>
            <person name="Henrissat B."/>
            <person name="Morin E."/>
            <person name="Kohler A."/>
            <person name="Barry K."/>
            <person name="LaButti K."/>
            <person name="Morin E."/>
            <person name="Salamov A."/>
            <person name="Lipzen A."/>
            <person name="Mereny Z."/>
            <person name="Hegedus B."/>
            <person name="Baldrian P."/>
            <person name="Stursova M."/>
            <person name="Weitz H."/>
            <person name="Taylor A."/>
            <person name="Grigoriev I.V."/>
            <person name="Nagy L.G."/>
            <person name="Martin F."/>
            <person name="Kauserud H."/>
        </authorList>
    </citation>
    <scope>NUCLEOTIDE SEQUENCE</scope>
    <source>
        <strain evidence="11">CBHHK182m</strain>
    </source>
</reference>
<feature type="transmembrane region" description="Helical" evidence="8">
    <location>
        <begin position="313"/>
        <end position="332"/>
    </location>
</feature>
<dbReference type="PANTHER" id="PTHR31595:SF57">
    <property type="entry name" value="OS04G0481900 PROTEIN"/>
    <property type="match status" value="1"/>
</dbReference>
<evidence type="ECO:0000256" key="5">
    <source>
        <dbReference type="ARBA" id="ARBA00022692"/>
    </source>
</evidence>
<evidence type="ECO:0000256" key="4">
    <source>
        <dbReference type="ARBA" id="ARBA00022679"/>
    </source>
</evidence>
<keyword evidence="4 11" id="KW-0808">Transferase</keyword>
<dbReference type="PANTHER" id="PTHR31595">
    <property type="entry name" value="LONG-CHAIN-ALCOHOL O-FATTY-ACYLTRANSFERASE 3-RELATED"/>
    <property type="match status" value="1"/>
</dbReference>
<keyword evidence="5 8" id="KW-0812">Transmembrane</keyword>
<keyword evidence="7 8" id="KW-0472">Membrane</keyword>
<evidence type="ECO:0000256" key="2">
    <source>
        <dbReference type="ARBA" id="ARBA00005179"/>
    </source>
</evidence>
<proteinExistence type="inferred from homology"/>
<name>A0AAD7KEP1_9AGAR</name>
<evidence type="ECO:0000256" key="8">
    <source>
        <dbReference type="SAM" id="Phobius"/>
    </source>
</evidence>
<feature type="transmembrane region" description="Helical" evidence="8">
    <location>
        <begin position="166"/>
        <end position="187"/>
    </location>
</feature>
<dbReference type="EMBL" id="JARKIB010000002">
    <property type="protein sequence ID" value="KAJ7784148.1"/>
    <property type="molecule type" value="Genomic_DNA"/>
</dbReference>
<comment type="similarity">
    <text evidence="3">Belongs to the wax synthase family.</text>
</comment>